<evidence type="ECO:0000313" key="2">
    <source>
        <dbReference type="EMBL" id="AZQ43938.1"/>
    </source>
</evidence>
<dbReference type="PANTHER" id="PTHR30373">
    <property type="entry name" value="UPF0603 PROTEIN YGCG"/>
    <property type="match status" value="1"/>
</dbReference>
<protein>
    <submittedName>
        <fullName evidence="2">TPM domain-containing protein</fullName>
    </submittedName>
</protein>
<proteinExistence type="predicted"/>
<dbReference type="AlphaFoldDB" id="A0A3S9MXS4"/>
<dbReference type="Gene3D" id="3.10.310.50">
    <property type="match status" value="1"/>
</dbReference>
<evidence type="ECO:0000259" key="1">
    <source>
        <dbReference type="Pfam" id="PF04536"/>
    </source>
</evidence>
<dbReference type="InterPro" id="IPR007621">
    <property type="entry name" value="TPM_dom"/>
</dbReference>
<dbReference type="EMBL" id="CP034549">
    <property type="protein sequence ID" value="AZQ43938.1"/>
    <property type="molecule type" value="Genomic_DNA"/>
</dbReference>
<dbReference type="OrthoDB" id="9786161at2"/>
<evidence type="ECO:0000313" key="3">
    <source>
        <dbReference type="Proteomes" id="UP000279600"/>
    </source>
</evidence>
<keyword evidence="3" id="KW-1185">Reference proteome</keyword>
<sequence length="146" mass="16517">MSSKVEDFLTAAQEQEIVQAIRDAELRTSGEIRVHLESNCSGDVYERAQELFHVLKMDNTRDANGILFYVAVDDRKFALLGDTGIHAVVGAQFWIDVKNEMELRFRESKFTQGLTAAIQLVGERLSAHFPWDEDDVNELPDQISTS</sequence>
<gene>
    <name evidence="2" type="ORF">EJ995_06715</name>
</gene>
<dbReference type="Pfam" id="PF04536">
    <property type="entry name" value="TPM_phosphatase"/>
    <property type="match status" value="1"/>
</dbReference>
<reference evidence="2 3" key="1">
    <citation type="submission" date="2018-12" db="EMBL/GenBank/DDBJ databases">
        <title>Complete genome of Nonlabens sp. MJ115.</title>
        <authorList>
            <person name="Choi H.S."/>
            <person name="Jung J."/>
        </authorList>
    </citation>
    <scope>NUCLEOTIDE SEQUENCE [LARGE SCALE GENOMIC DNA]</scope>
    <source>
        <strain evidence="2 3">MJ115</strain>
    </source>
</reference>
<name>A0A3S9MXS4_9FLAO</name>
<dbReference type="PANTHER" id="PTHR30373:SF8">
    <property type="entry name" value="BLL7265 PROTEIN"/>
    <property type="match status" value="1"/>
</dbReference>
<organism evidence="2 3">
    <name type="scientific">Nonlabens ponticola</name>
    <dbReference type="NCBI Taxonomy" id="2496866"/>
    <lineage>
        <taxon>Bacteria</taxon>
        <taxon>Pseudomonadati</taxon>
        <taxon>Bacteroidota</taxon>
        <taxon>Flavobacteriia</taxon>
        <taxon>Flavobacteriales</taxon>
        <taxon>Flavobacteriaceae</taxon>
        <taxon>Nonlabens</taxon>
    </lineage>
</organism>
<feature type="domain" description="TPM" evidence="1">
    <location>
        <begin position="6"/>
        <end position="122"/>
    </location>
</feature>
<accession>A0A3S9MXS4</accession>
<dbReference type="Proteomes" id="UP000279600">
    <property type="component" value="Chromosome"/>
</dbReference>
<dbReference type="RefSeq" id="WP_126446874.1">
    <property type="nucleotide sequence ID" value="NZ_CP034549.1"/>
</dbReference>
<dbReference type="KEGG" id="noj:EJ995_06715"/>